<sequence length="323" mass="36669">MYDQFRSPGKLFQEICETKPVTMDGLDIPEFRILLLGQVGAGKSSFYNTISSIFRGYVTSLAITGQSGHSITSIFRVYDVQSSPTAPPLKWKICDTVGLLPNCGLSLNELLYMVDGNIPNRFQFSPYGRVTPDSPGFIECPSYSQRAHCVALVIDASTVNSMAEEMWEKYRALQDALNARRIPLVVLLTKIDVACPQTRTNIMHVFHSDILQNRVRLISHKLQGLPANKIFPIKNYEWETELTMNVNNLSLLALRQMLRFAQDHVEDRADHLRMTGGLRRRLGMREILCLLFLLAMVMVFFLHCSGKIQFAGKVERGEEELYE</sequence>
<gene>
    <name evidence="2" type="ORF">NEMVEDRAFT_v1g198845</name>
</gene>
<evidence type="ECO:0000313" key="3">
    <source>
        <dbReference type="Proteomes" id="UP000001593"/>
    </source>
</evidence>
<dbReference type="Gene3D" id="3.40.50.300">
    <property type="entry name" value="P-loop containing nucleotide triphosphate hydrolases"/>
    <property type="match status" value="1"/>
</dbReference>
<dbReference type="PANTHER" id="PTHR14241:SF32">
    <property type="entry name" value="VWFA DOMAIN-CONTAINING PROTEIN-RELATED"/>
    <property type="match status" value="1"/>
</dbReference>
<evidence type="ECO:0000256" key="1">
    <source>
        <dbReference type="SAM" id="Phobius"/>
    </source>
</evidence>
<dbReference type="OrthoDB" id="25620at2759"/>
<evidence type="ECO:0000313" key="2">
    <source>
        <dbReference type="EMBL" id="EDO47605.1"/>
    </source>
</evidence>
<reference evidence="2 3" key="1">
    <citation type="journal article" date="2007" name="Science">
        <title>Sea anemone genome reveals ancestral eumetazoan gene repertoire and genomic organization.</title>
        <authorList>
            <person name="Putnam N.H."/>
            <person name="Srivastava M."/>
            <person name="Hellsten U."/>
            <person name="Dirks B."/>
            <person name="Chapman J."/>
            <person name="Salamov A."/>
            <person name="Terry A."/>
            <person name="Shapiro H."/>
            <person name="Lindquist E."/>
            <person name="Kapitonov V.V."/>
            <person name="Jurka J."/>
            <person name="Genikhovich G."/>
            <person name="Grigoriev I.V."/>
            <person name="Lucas S.M."/>
            <person name="Steele R.E."/>
            <person name="Finnerty J.R."/>
            <person name="Technau U."/>
            <person name="Martindale M.Q."/>
            <person name="Rokhsar D.S."/>
        </authorList>
    </citation>
    <scope>NUCLEOTIDE SEQUENCE [LARGE SCALE GENOMIC DNA]</scope>
    <source>
        <strain evidence="3">CH2 X CH6</strain>
    </source>
</reference>
<keyword evidence="3" id="KW-1185">Reference proteome</keyword>
<dbReference type="InParanoid" id="A7RLH3"/>
<name>A7RLH3_NEMVE</name>
<dbReference type="InterPro" id="IPR027417">
    <property type="entry name" value="P-loop_NTPase"/>
</dbReference>
<dbReference type="CDD" id="cd00882">
    <property type="entry name" value="Ras_like_GTPase"/>
    <property type="match status" value="1"/>
</dbReference>
<dbReference type="eggNOG" id="ENOG502QQ57">
    <property type="taxonomic scope" value="Eukaryota"/>
</dbReference>
<organism evidence="2 3">
    <name type="scientific">Nematostella vectensis</name>
    <name type="common">Starlet sea anemone</name>
    <dbReference type="NCBI Taxonomy" id="45351"/>
    <lineage>
        <taxon>Eukaryota</taxon>
        <taxon>Metazoa</taxon>
        <taxon>Cnidaria</taxon>
        <taxon>Anthozoa</taxon>
        <taxon>Hexacorallia</taxon>
        <taxon>Actiniaria</taxon>
        <taxon>Edwardsiidae</taxon>
        <taxon>Nematostella</taxon>
    </lineage>
</organism>
<evidence type="ECO:0008006" key="4">
    <source>
        <dbReference type="Google" id="ProtNLM"/>
    </source>
</evidence>
<dbReference type="SUPFAM" id="SSF52540">
    <property type="entry name" value="P-loop containing nucleoside triphosphate hydrolases"/>
    <property type="match status" value="1"/>
</dbReference>
<proteinExistence type="predicted"/>
<keyword evidence="1" id="KW-1133">Transmembrane helix</keyword>
<accession>A7RLH3</accession>
<keyword evidence="1" id="KW-0472">Membrane</keyword>
<dbReference type="PANTHER" id="PTHR14241">
    <property type="entry name" value="INTERFERON-INDUCED PROTEIN 44"/>
    <property type="match status" value="1"/>
</dbReference>
<keyword evidence="1" id="KW-0812">Transmembrane</keyword>
<dbReference type="HOGENOM" id="CLU_049888_1_0_1"/>
<protein>
    <recommendedName>
        <fullName evidence="4">G domain-containing protein</fullName>
    </recommendedName>
</protein>
<dbReference type="AlphaFoldDB" id="A7RLH3"/>
<dbReference type="PhylomeDB" id="A7RLH3"/>
<dbReference type="STRING" id="45351.A7RLH3"/>
<dbReference type="OMA" id="NSIFRNH"/>
<dbReference type="Proteomes" id="UP000001593">
    <property type="component" value="Unassembled WGS sequence"/>
</dbReference>
<dbReference type="KEGG" id="nve:5519877"/>
<dbReference type="EMBL" id="DS469518">
    <property type="protein sequence ID" value="EDO47605.1"/>
    <property type="molecule type" value="Genomic_DNA"/>
</dbReference>
<feature type="transmembrane region" description="Helical" evidence="1">
    <location>
        <begin position="282"/>
        <end position="302"/>
    </location>
</feature>